<evidence type="ECO:0000313" key="2">
    <source>
        <dbReference type="EMBL" id="KAK3288708.1"/>
    </source>
</evidence>
<gene>
    <name evidence="2" type="ORF">CYMTET_3823</name>
</gene>
<feature type="compositionally biased region" description="Basic and acidic residues" evidence="1">
    <location>
        <begin position="87"/>
        <end position="99"/>
    </location>
</feature>
<name>A0AAE0LKN3_9CHLO</name>
<keyword evidence="3" id="KW-1185">Reference proteome</keyword>
<comment type="caution">
    <text evidence="2">The sequence shown here is derived from an EMBL/GenBank/DDBJ whole genome shotgun (WGS) entry which is preliminary data.</text>
</comment>
<reference evidence="2 3" key="1">
    <citation type="journal article" date="2015" name="Genome Biol. Evol.">
        <title>Comparative Genomics of a Bacterivorous Green Alga Reveals Evolutionary Causalities and Consequences of Phago-Mixotrophic Mode of Nutrition.</title>
        <authorList>
            <person name="Burns J.A."/>
            <person name="Paasch A."/>
            <person name="Narechania A."/>
            <person name="Kim E."/>
        </authorList>
    </citation>
    <scope>NUCLEOTIDE SEQUENCE [LARGE SCALE GENOMIC DNA]</scope>
    <source>
        <strain evidence="2 3">PLY_AMNH</strain>
    </source>
</reference>
<evidence type="ECO:0000313" key="3">
    <source>
        <dbReference type="Proteomes" id="UP001190700"/>
    </source>
</evidence>
<dbReference type="AlphaFoldDB" id="A0AAE0LKN3"/>
<organism evidence="2 3">
    <name type="scientific">Cymbomonas tetramitiformis</name>
    <dbReference type="NCBI Taxonomy" id="36881"/>
    <lineage>
        <taxon>Eukaryota</taxon>
        <taxon>Viridiplantae</taxon>
        <taxon>Chlorophyta</taxon>
        <taxon>Pyramimonadophyceae</taxon>
        <taxon>Pyramimonadales</taxon>
        <taxon>Pyramimonadaceae</taxon>
        <taxon>Cymbomonas</taxon>
    </lineage>
</organism>
<feature type="compositionally biased region" description="Acidic residues" evidence="1">
    <location>
        <begin position="306"/>
        <end position="328"/>
    </location>
</feature>
<proteinExistence type="predicted"/>
<dbReference type="EMBL" id="LGRX02000399">
    <property type="protein sequence ID" value="KAK3288708.1"/>
    <property type="molecule type" value="Genomic_DNA"/>
</dbReference>
<dbReference type="Proteomes" id="UP001190700">
    <property type="component" value="Unassembled WGS sequence"/>
</dbReference>
<feature type="compositionally biased region" description="Basic and acidic residues" evidence="1">
    <location>
        <begin position="67"/>
        <end position="76"/>
    </location>
</feature>
<feature type="region of interest" description="Disordered" evidence="1">
    <location>
        <begin position="67"/>
        <end position="99"/>
    </location>
</feature>
<sequence>MLAGQRFGAITWKELHLMEKLEEDHSGAAEIIRAWNEKVDAAEGEYAYALKLTEVLFSHYKTGKEKLQRERDTKVEEEPDEAGLAASEEHVVEERDASAASRRERQAVLQDFAFNLDVYVRALIVIIFDEEELNRIDRTYTDANVMAAIKNYNGGKADSTYHRLLHEYDTFKAKGDPYGIKLDAAVGMMRTQLSRKVFPLLTDDEMKKKFTCFLGCLKHLHLITSPLVFARSLPVLSADGEAFKEMSVNCQQVTIHACNIERINKDADKVHSKDRPRFIAENAKKALYSEEADEVWAEFQDQDYESDVEELPAGDPSIDTDSEEEELDETRPEVSDLQRAFETPAGYSVLEKPVTFLAGAEALQGLYIVMLWAHEGWEIGKVKKFAPGRMRHNHDILWAEGNRDSQLSLDAHLADVHSLEVQVVGTWAYLRKNT</sequence>
<protein>
    <submittedName>
        <fullName evidence="2">Uncharacterized protein</fullName>
    </submittedName>
</protein>
<accession>A0AAE0LKN3</accession>
<feature type="region of interest" description="Disordered" evidence="1">
    <location>
        <begin position="306"/>
        <end position="335"/>
    </location>
</feature>
<evidence type="ECO:0000256" key="1">
    <source>
        <dbReference type="SAM" id="MobiDB-lite"/>
    </source>
</evidence>